<dbReference type="AlphaFoldDB" id="A0AAD9DIS7"/>
<feature type="compositionally biased region" description="Low complexity" evidence="1">
    <location>
        <begin position="350"/>
        <end position="374"/>
    </location>
</feature>
<dbReference type="PROSITE" id="PS50031">
    <property type="entry name" value="EH"/>
    <property type="match status" value="1"/>
</dbReference>
<feature type="region of interest" description="Disordered" evidence="1">
    <location>
        <begin position="1"/>
        <end position="50"/>
    </location>
</feature>
<dbReference type="GO" id="GO:0016197">
    <property type="term" value="P:endosomal transport"/>
    <property type="evidence" value="ECO:0007669"/>
    <property type="project" value="TreeGrafter"/>
</dbReference>
<feature type="compositionally biased region" description="Gly residues" evidence="1">
    <location>
        <begin position="422"/>
        <end position="437"/>
    </location>
</feature>
<evidence type="ECO:0000313" key="4">
    <source>
        <dbReference type="Proteomes" id="UP001224775"/>
    </source>
</evidence>
<keyword evidence="4" id="KW-1185">Reference proteome</keyword>
<feature type="compositionally biased region" description="Low complexity" evidence="1">
    <location>
        <begin position="11"/>
        <end position="36"/>
    </location>
</feature>
<dbReference type="GO" id="GO:0006897">
    <property type="term" value="P:endocytosis"/>
    <property type="evidence" value="ECO:0007669"/>
    <property type="project" value="TreeGrafter"/>
</dbReference>
<comment type="caution">
    <text evidence="3">The sequence shown here is derived from an EMBL/GenBank/DDBJ whole genome shotgun (WGS) entry which is preliminary data.</text>
</comment>
<dbReference type="GO" id="GO:0005886">
    <property type="term" value="C:plasma membrane"/>
    <property type="evidence" value="ECO:0007669"/>
    <property type="project" value="TreeGrafter"/>
</dbReference>
<dbReference type="InterPro" id="IPR011992">
    <property type="entry name" value="EF-hand-dom_pair"/>
</dbReference>
<feature type="compositionally biased region" description="Pro residues" evidence="1">
    <location>
        <begin position="1"/>
        <end position="10"/>
    </location>
</feature>
<dbReference type="SUPFAM" id="SSF47473">
    <property type="entry name" value="EF-hand"/>
    <property type="match status" value="1"/>
</dbReference>
<proteinExistence type="predicted"/>
<dbReference type="Pfam" id="PF12763">
    <property type="entry name" value="EH"/>
    <property type="match status" value="1"/>
</dbReference>
<feature type="compositionally biased region" description="Low complexity" evidence="1">
    <location>
        <begin position="125"/>
        <end position="164"/>
    </location>
</feature>
<feature type="region of interest" description="Disordered" evidence="1">
    <location>
        <begin position="417"/>
        <end position="449"/>
    </location>
</feature>
<feature type="region of interest" description="Disordered" evidence="1">
    <location>
        <begin position="276"/>
        <end position="385"/>
    </location>
</feature>
<accession>A0AAD9DIS7</accession>
<dbReference type="GO" id="GO:0005737">
    <property type="term" value="C:cytoplasm"/>
    <property type="evidence" value="ECO:0007669"/>
    <property type="project" value="TreeGrafter"/>
</dbReference>
<dbReference type="EMBL" id="JATAAI010000003">
    <property type="protein sequence ID" value="KAK1747088.1"/>
    <property type="molecule type" value="Genomic_DNA"/>
</dbReference>
<organism evidence="3 4">
    <name type="scientific">Skeletonema marinoi</name>
    <dbReference type="NCBI Taxonomy" id="267567"/>
    <lineage>
        <taxon>Eukaryota</taxon>
        <taxon>Sar</taxon>
        <taxon>Stramenopiles</taxon>
        <taxon>Ochrophyta</taxon>
        <taxon>Bacillariophyta</taxon>
        <taxon>Coscinodiscophyceae</taxon>
        <taxon>Thalassiosirophycidae</taxon>
        <taxon>Thalassiosirales</taxon>
        <taxon>Skeletonemataceae</taxon>
        <taxon>Skeletonema</taxon>
        <taxon>Skeletonema marinoi-dohrnii complex</taxon>
    </lineage>
</organism>
<feature type="compositionally biased region" description="Low complexity" evidence="1">
    <location>
        <begin position="97"/>
        <end position="115"/>
    </location>
</feature>
<dbReference type="Proteomes" id="UP001224775">
    <property type="component" value="Unassembled WGS sequence"/>
</dbReference>
<dbReference type="SMART" id="SM00027">
    <property type="entry name" value="EH"/>
    <property type="match status" value="1"/>
</dbReference>
<evidence type="ECO:0000259" key="2">
    <source>
        <dbReference type="PROSITE" id="PS50031"/>
    </source>
</evidence>
<dbReference type="InterPro" id="IPR000261">
    <property type="entry name" value="EH_dom"/>
</dbReference>
<dbReference type="PANTHER" id="PTHR11216">
    <property type="entry name" value="EH DOMAIN"/>
    <property type="match status" value="1"/>
</dbReference>
<evidence type="ECO:0000256" key="1">
    <source>
        <dbReference type="SAM" id="MobiDB-lite"/>
    </source>
</evidence>
<feature type="compositionally biased region" description="Low complexity" evidence="1">
    <location>
        <begin position="280"/>
        <end position="299"/>
    </location>
</feature>
<evidence type="ECO:0000313" key="3">
    <source>
        <dbReference type="EMBL" id="KAK1747088.1"/>
    </source>
</evidence>
<dbReference type="PANTHER" id="PTHR11216:SF174">
    <property type="entry name" value="GH06923P"/>
    <property type="match status" value="1"/>
</dbReference>
<protein>
    <submittedName>
        <fullName evidence="3">EH domain-containing protein</fullName>
    </submittedName>
</protein>
<feature type="region of interest" description="Disordered" evidence="1">
    <location>
        <begin position="97"/>
        <end position="167"/>
    </location>
</feature>
<feature type="compositionally biased region" description="Polar residues" evidence="1">
    <location>
        <begin position="300"/>
        <end position="310"/>
    </location>
</feature>
<dbReference type="Gene3D" id="1.10.238.10">
    <property type="entry name" value="EF-hand"/>
    <property type="match status" value="1"/>
</dbReference>
<dbReference type="CDD" id="cd00052">
    <property type="entry name" value="EH"/>
    <property type="match status" value="1"/>
</dbReference>
<feature type="domain" description="EH" evidence="2">
    <location>
        <begin position="186"/>
        <end position="277"/>
    </location>
</feature>
<sequence>MPSSPQPTNPPQATSPAPPQSNSSPSPNSRRSPQNNMVHGRSNPTNNTLDKPKFAVAVRLIQLFQNGKKPVDLELNLSPEDGVVPMRPPFFEGVNLQQPQQQVQQPVPQQHSPQRSPQPSPPMQPMSSPMRPLTNSISMNGGMGGMSTPSTIGTAMSTNPNYNNNPPPPTTTALATQDPYTMTPTEQTRYTALFPTYATLEPNYVHGAQAVELFLKSGMDRNQLKAIWTMCDDDPVDNKLDVVEFAIAMHLIVCVTKKGLGLPMVLPGSLVRVRRESRMQQQQGQGQQYEQQQQQYEQQGIPTPTQNNMGGASVVGGMSTMQPPPPQQQQQQEGGIPSPEKMSGMGGQNMGMMQQQQGGGMTMMPSPEQQQPQMVQPPPPQMVQQQPPQMVQQQPQMSMQQQPGMMQQQQPEQQQMGMENGHAGGFSNGFGSSGALGGETVDDAFAGLPNDPIPDVDAYSAIGGPAPAEQQPTIPALPLAAAPSPVLQSMAPPSSSPIWHQFKRHSSATTTCSNFHAISKITQT</sequence>
<gene>
    <name evidence="3" type="ORF">QTG54_002432</name>
</gene>
<reference evidence="3" key="1">
    <citation type="submission" date="2023-06" db="EMBL/GenBank/DDBJ databases">
        <title>Survivors Of The Sea: Transcriptome response of Skeletonema marinoi to long-term dormancy.</title>
        <authorList>
            <person name="Pinder M.I.M."/>
            <person name="Kourtchenko O."/>
            <person name="Robertson E.K."/>
            <person name="Larsson T."/>
            <person name="Maumus F."/>
            <person name="Osuna-Cruz C.M."/>
            <person name="Vancaester E."/>
            <person name="Stenow R."/>
            <person name="Vandepoele K."/>
            <person name="Ploug H."/>
            <person name="Bruchert V."/>
            <person name="Godhe A."/>
            <person name="Topel M."/>
        </authorList>
    </citation>
    <scope>NUCLEOTIDE SEQUENCE</scope>
    <source>
        <strain evidence="3">R05AC</strain>
    </source>
</reference>
<name>A0AAD9DIS7_9STRA</name>